<dbReference type="CDD" id="cd07263">
    <property type="entry name" value="VOC_like"/>
    <property type="match status" value="1"/>
</dbReference>
<dbReference type="Proteomes" id="UP000480178">
    <property type="component" value="Chromosome"/>
</dbReference>
<dbReference type="Gene3D" id="3.10.180.10">
    <property type="entry name" value="2,3-Dihydroxybiphenyl 1,2-Dioxygenase, domain 1"/>
    <property type="match status" value="1"/>
</dbReference>
<protein>
    <submittedName>
        <fullName evidence="2">VOC family protein</fullName>
    </submittedName>
</protein>
<dbReference type="PANTHER" id="PTHR36437">
    <property type="entry name" value="GLYOXALASE/BLEOMYCIN RESISTANCE PROTEIN/DIOXYGENASE"/>
    <property type="match status" value="1"/>
</dbReference>
<dbReference type="RefSeq" id="WP_162446300.1">
    <property type="nucleotide sequence ID" value="NZ_CP048222.1"/>
</dbReference>
<dbReference type="PANTHER" id="PTHR36437:SF2">
    <property type="entry name" value="GLYOXALASE_BLEOMYCIN RESISTANCE PROTEIN_DIOXYGENASE"/>
    <property type="match status" value="1"/>
</dbReference>
<evidence type="ECO:0000259" key="1">
    <source>
        <dbReference type="PROSITE" id="PS51819"/>
    </source>
</evidence>
<dbReference type="InterPro" id="IPR029068">
    <property type="entry name" value="Glyas_Bleomycin-R_OHBP_Dase"/>
</dbReference>
<reference evidence="2 3" key="1">
    <citation type="submission" date="2020-01" db="EMBL/GenBank/DDBJ databases">
        <authorList>
            <person name="Kim M.K."/>
        </authorList>
    </citation>
    <scope>NUCLEOTIDE SEQUENCE [LARGE SCALE GENOMIC DNA]</scope>
    <source>
        <strain evidence="2 3">172606-1</strain>
    </source>
</reference>
<dbReference type="PROSITE" id="PS51819">
    <property type="entry name" value="VOC"/>
    <property type="match status" value="1"/>
</dbReference>
<proteinExistence type="predicted"/>
<dbReference type="EMBL" id="CP048222">
    <property type="protein sequence ID" value="QHT70321.1"/>
    <property type="molecule type" value="Genomic_DNA"/>
</dbReference>
<evidence type="ECO:0000313" key="2">
    <source>
        <dbReference type="EMBL" id="QHT70321.1"/>
    </source>
</evidence>
<gene>
    <name evidence="2" type="ORF">GXP67_28545</name>
</gene>
<dbReference type="InterPro" id="IPR037523">
    <property type="entry name" value="VOC_core"/>
</dbReference>
<name>A0A6C0GQI7_9BACT</name>
<dbReference type="Pfam" id="PF00903">
    <property type="entry name" value="Glyoxalase"/>
    <property type="match status" value="1"/>
</dbReference>
<dbReference type="SUPFAM" id="SSF54593">
    <property type="entry name" value="Glyoxalase/Bleomycin resistance protein/Dihydroxybiphenyl dioxygenase"/>
    <property type="match status" value="1"/>
</dbReference>
<organism evidence="2 3">
    <name type="scientific">Rhodocytophaga rosea</name>
    <dbReference type="NCBI Taxonomy" id="2704465"/>
    <lineage>
        <taxon>Bacteria</taxon>
        <taxon>Pseudomonadati</taxon>
        <taxon>Bacteroidota</taxon>
        <taxon>Cytophagia</taxon>
        <taxon>Cytophagales</taxon>
        <taxon>Rhodocytophagaceae</taxon>
        <taxon>Rhodocytophaga</taxon>
    </lineage>
</organism>
<evidence type="ECO:0000313" key="3">
    <source>
        <dbReference type="Proteomes" id="UP000480178"/>
    </source>
</evidence>
<keyword evidence="3" id="KW-1185">Reference proteome</keyword>
<dbReference type="AlphaFoldDB" id="A0A6C0GQI7"/>
<feature type="domain" description="VOC" evidence="1">
    <location>
        <begin position="4"/>
        <end position="128"/>
    </location>
</feature>
<sequence length="136" mass="15675">MNQYIAQLALVVADYDEAIDFYVRKMGFTLIEDTLISETKRWVVVAPPSTGSCKLLLAKAATDEQKSRIGNQTGGRVFLFLHTDDFWRDYKRLQAHNIQFIRQPSEEEYGTVAVFADLYGNLWDLIEARQKSTFMN</sequence>
<accession>A0A6C0GQI7</accession>
<dbReference type="KEGG" id="rhoz:GXP67_28545"/>
<dbReference type="InterPro" id="IPR004360">
    <property type="entry name" value="Glyas_Fos-R_dOase_dom"/>
</dbReference>